<name>A0A290Q782_9BACT</name>
<feature type="transmembrane region" description="Helical" evidence="1">
    <location>
        <begin position="183"/>
        <end position="202"/>
    </location>
</feature>
<feature type="transmembrane region" description="Helical" evidence="1">
    <location>
        <begin position="91"/>
        <end position="113"/>
    </location>
</feature>
<feature type="transmembrane region" description="Helical" evidence="1">
    <location>
        <begin position="6"/>
        <end position="24"/>
    </location>
</feature>
<evidence type="ECO:0000256" key="1">
    <source>
        <dbReference type="SAM" id="Phobius"/>
    </source>
</evidence>
<organism evidence="3 4">
    <name type="scientific">Nibricoccus aquaticus</name>
    <dbReference type="NCBI Taxonomy" id="2576891"/>
    <lineage>
        <taxon>Bacteria</taxon>
        <taxon>Pseudomonadati</taxon>
        <taxon>Verrucomicrobiota</taxon>
        <taxon>Opitutia</taxon>
        <taxon>Opitutales</taxon>
        <taxon>Opitutaceae</taxon>
        <taxon>Nibricoccus</taxon>
    </lineage>
</organism>
<keyword evidence="4" id="KW-1185">Reference proteome</keyword>
<accession>A0A290Q782</accession>
<feature type="transmembrane region" description="Helical" evidence="1">
    <location>
        <begin position="65"/>
        <end position="84"/>
    </location>
</feature>
<dbReference type="EMBL" id="CP023344">
    <property type="protein sequence ID" value="ATC64127.1"/>
    <property type="molecule type" value="Genomic_DNA"/>
</dbReference>
<proteinExistence type="predicted"/>
<feature type="transmembrane region" description="Helical" evidence="1">
    <location>
        <begin position="245"/>
        <end position="266"/>
    </location>
</feature>
<evidence type="ECO:0000259" key="2">
    <source>
        <dbReference type="Pfam" id="PF00892"/>
    </source>
</evidence>
<dbReference type="Gene3D" id="1.10.3730.20">
    <property type="match status" value="1"/>
</dbReference>
<feature type="transmembrane region" description="Helical" evidence="1">
    <location>
        <begin position="119"/>
        <end position="138"/>
    </location>
</feature>
<dbReference type="AlphaFoldDB" id="A0A290Q782"/>
<feature type="domain" description="EamA" evidence="2">
    <location>
        <begin position="11"/>
        <end position="135"/>
    </location>
</feature>
<evidence type="ECO:0000313" key="4">
    <source>
        <dbReference type="Proteomes" id="UP000217265"/>
    </source>
</evidence>
<dbReference type="RefSeq" id="WP_096055759.1">
    <property type="nucleotide sequence ID" value="NZ_CP023344.1"/>
</dbReference>
<dbReference type="Proteomes" id="UP000217265">
    <property type="component" value="Chromosome"/>
</dbReference>
<protein>
    <recommendedName>
        <fullName evidence="2">EamA domain-containing protein</fullName>
    </recommendedName>
</protein>
<feature type="transmembrane region" description="Helical" evidence="1">
    <location>
        <begin position="278"/>
        <end position="296"/>
    </location>
</feature>
<keyword evidence="1" id="KW-0472">Membrane</keyword>
<dbReference type="Pfam" id="PF00892">
    <property type="entry name" value="EamA"/>
    <property type="match status" value="1"/>
</dbReference>
<dbReference type="InterPro" id="IPR037185">
    <property type="entry name" value="EmrE-like"/>
</dbReference>
<keyword evidence="1" id="KW-0812">Transmembrane</keyword>
<gene>
    <name evidence="3" type="ORF">CMV30_09260</name>
</gene>
<dbReference type="KEGG" id="vbh:CMV30_09260"/>
<keyword evidence="1" id="KW-1133">Transmembrane helix</keyword>
<reference evidence="3 4" key="1">
    <citation type="submission" date="2017-09" db="EMBL/GenBank/DDBJ databases">
        <title>Complete genome sequence of Verrucomicrobial strain HZ-65, isolated from freshwater.</title>
        <authorList>
            <person name="Choi A."/>
        </authorList>
    </citation>
    <scope>NUCLEOTIDE SEQUENCE [LARGE SCALE GENOMIC DNA]</scope>
    <source>
        <strain evidence="3 4">HZ-65</strain>
    </source>
</reference>
<feature type="transmembrane region" description="Helical" evidence="1">
    <location>
        <begin position="150"/>
        <end position="171"/>
    </location>
</feature>
<evidence type="ECO:0000313" key="3">
    <source>
        <dbReference type="EMBL" id="ATC64127.1"/>
    </source>
</evidence>
<dbReference type="InterPro" id="IPR000620">
    <property type="entry name" value="EamA_dom"/>
</dbReference>
<dbReference type="SUPFAM" id="SSF103481">
    <property type="entry name" value="Multidrug resistance efflux transporter EmrE"/>
    <property type="match status" value="1"/>
</dbReference>
<feature type="transmembrane region" description="Helical" evidence="1">
    <location>
        <begin position="214"/>
        <end position="239"/>
    </location>
</feature>
<dbReference type="OrthoDB" id="187159at2"/>
<feature type="transmembrane region" description="Helical" evidence="1">
    <location>
        <begin position="33"/>
        <end position="53"/>
    </location>
</feature>
<sequence>MHFPLHLLIPLGSAMGYVLAVLLVKRSADYGVGIFRTTFVSNIAMGVCFAPLWLLGGPGQPWSLIWQPLAAGALFFVGQFFTFIAQTKGDVSVATPMMGVKVLMVALASTLLLTDSIPLKWWFAAALSTLGVALLGRASGASGAQKHQRVLMTMLCAAAASTAFATADVLIQKWGRAWGGGRFLPIMFGGVALASFALIPFFREPLRAVPRDAWRWLIPGTILMALQAAGLGLTMAIWGDATAANIVYSSRGLWSVIAVWLVGHWFSNREQHLGAGILRWRLAGATAMLAAIVLVMT</sequence>
<dbReference type="GO" id="GO:0016020">
    <property type="term" value="C:membrane"/>
    <property type="evidence" value="ECO:0007669"/>
    <property type="project" value="InterPro"/>
</dbReference>